<keyword evidence="3" id="KW-0788">Thiol protease</keyword>
<feature type="compositionally biased region" description="Acidic residues" evidence="4">
    <location>
        <begin position="847"/>
        <end position="867"/>
    </location>
</feature>
<protein>
    <submittedName>
        <fullName evidence="7">Uncharacterized protein</fullName>
    </submittedName>
</protein>
<dbReference type="EMBL" id="ML142788">
    <property type="protein sequence ID" value="TKS64974.1"/>
    <property type="molecule type" value="Genomic_DNA"/>
</dbReference>
<evidence type="ECO:0000256" key="3">
    <source>
        <dbReference type="ARBA" id="ARBA00022807"/>
    </source>
</evidence>
<reference evidence="7 8" key="1">
    <citation type="submission" date="2019-01" db="EMBL/GenBank/DDBJ databases">
        <title>Genome Assembly of Collichthys lucidus.</title>
        <authorList>
            <person name="Cai M."/>
            <person name="Xiao S."/>
        </authorList>
    </citation>
    <scope>NUCLEOTIDE SEQUENCE [LARGE SCALE GENOMIC DNA]</scope>
    <source>
        <strain evidence="7">JT15FE1705JMU</strain>
        <tissue evidence="7">Muscle</tissue>
    </source>
</reference>
<evidence type="ECO:0000313" key="7">
    <source>
        <dbReference type="EMBL" id="TKS64974.1"/>
    </source>
</evidence>
<evidence type="ECO:0000313" key="8">
    <source>
        <dbReference type="Proteomes" id="UP000298787"/>
    </source>
</evidence>
<feature type="region of interest" description="Disordered" evidence="4">
    <location>
        <begin position="964"/>
        <end position="989"/>
    </location>
</feature>
<accession>A0A4U5TTV4</accession>
<sequence length="1355" mass="152204">MMDSDCDYLLYYNRKNDENTKEEEPESRSCPHCSKYPIQHIPMRRTTVHNTPKIRFAQAMTGRMVPYVEVFESTDRSAAIESEFFSRSETPVRYVKHGKIISLQGAIHLQDVSPNGTWLSEKAECSKSVLRLRLASLVCLQLPELNRIVLEQKNDDGLLHLANKWLLHKENMNDAIEVFGPFACDAVLAPVLREILRSQWIDERKHLGETNNELKLGWAQEFYDWKCVAKKESGSSVFARDRKCLIKRRTAHGNGIVTCILDKMRWCGYTPWSAVQALRCSEGRVSAMSCLECKRRLLASCVYLMECAAVEASRQCDWLVRNEAVIQLCWLLYQIHKPQGCLVEKWIDAWSESIVLHSLCFQEHKAEGRLCDLETLVVMYANDHLPVVVSETTTGAGAATLSREGRASDDLAPDSALLEAIARNDRFSSPKREPVVVCSSVKQVDDVNISMVAVDVLTETTSTGTEARGQDVDVIARALVSCFPRVAVSALHRLTLNVPESRKCSGRIWPLFVNATRACYQLYKALALPVSPSPMYTLELLARAWRRVNPEVLGRFIPTSPGGFVKVSSDHYAKHLVGPISTLADLGLVSELERNLMLRVLGEGVLPCFAGEGDSLPDRLVSSTVALTFAACGLLVFGEFDKRDDSESCDYRTVTSAGLLYFAAWYVLVYLVSVHMQPTLKDKLSRTGSIADKHLCASLKREWGTEGSAPDYDFAGRRVAQALGIVFKDLLETRTVLRIVELYVPVLLAQLPYAKKLNCIPGSVKTAIESRDVWFVRQHGEHNPRLEDVEPPFVYIGNLAHGLHSSIEGTLARSHTRPIAQAPCGPDREFDPWCDTLYVLTEARDRDDDEDDDEEDDEDDDEDDDVDRENTLRSILKLDSYEIFHSSDSYDQEQSLQENRPYSEADGYAAEATKQAPRCATPHVLNEAREDCDYNRVDVEDISRLSLVPESVETFHGGAYSCDQERSLQENRPSPKADGDTLEASRQPETIKYHHPQSICKGLLVDVHRLGGWSEFLTRWSALAEPVEETQRVSAPVVKNPCMTNIAFTGYTKTRREMGTLDHFLTVSFSTLAEALWVLFMYGAEREELSSTASVSATEPATPEALAVMVHLVVKCFEQHGADKTFNGVCNDIQKMYTGTCHREEAFLPITAIVGGLFGMNVELNVDGYRYYIFNKDYCGQQVPGSLRYSKGAWYVIVKGVNQLAVRVPHEKPTLDCYHGGTLHAYVRLNNLKVVKVQSDNYCGFHTVAKLLGLGDKESDRKSLASKTSRYMTQNDRKTGIRVYLNLLGIQSEQALTNLLMRTNRWLSSEEVTFMLEAHGKLSAMITENSYPIYTATRCHFLIKAAHFEPVMPLV</sequence>
<dbReference type="InterPro" id="IPR000253">
    <property type="entry name" value="FHA_dom"/>
</dbReference>
<dbReference type="PROSITE" id="PS50802">
    <property type="entry name" value="OTU"/>
    <property type="match status" value="1"/>
</dbReference>
<gene>
    <name evidence="7" type="ORF">D9C73_027766</name>
</gene>
<organism evidence="7 8">
    <name type="scientific">Collichthys lucidus</name>
    <name type="common">Big head croaker</name>
    <name type="synonym">Sciaena lucida</name>
    <dbReference type="NCBI Taxonomy" id="240159"/>
    <lineage>
        <taxon>Eukaryota</taxon>
        <taxon>Metazoa</taxon>
        <taxon>Chordata</taxon>
        <taxon>Craniata</taxon>
        <taxon>Vertebrata</taxon>
        <taxon>Euteleostomi</taxon>
        <taxon>Actinopterygii</taxon>
        <taxon>Neopterygii</taxon>
        <taxon>Teleostei</taxon>
        <taxon>Neoteleostei</taxon>
        <taxon>Acanthomorphata</taxon>
        <taxon>Eupercaria</taxon>
        <taxon>Sciaenidae</taxon>
        <taxon>Collichthys</taxon>
    </lineage>
</organism>
<feature type="compositionally biased region" description="Basic and acidic residues" evidence="4">
    <location>
        <begin position="964"/>
        <end position="979"/>
    </location>
</feature>
<keyword evidence="2" id="KW-0833">Ubl conjugation pathway</keyword>
<dbReference type="GO" id="GO:0006508">
    <property type="term" value="P:proteolysis"/>
    <property type="evidence" value="ECO:0007669"/>
    <property type="project" value="UniProtKB-KW"/>
</dbReference>
<feature type="region of interest" description="Disordered" evidence="4">
    <location>
        <begin position="841"/>
        <end position="869"/>
    </location>
</feature>
<feature type="domain" description="FHA" evidence="5">
    <location>
        <begin position="59"/>
        <end position="124"/>
    </location>
</feature>
<dbReference type="InterPro" id="IPR003323">
    <property type="entry name" value="OTU_dom"/>
</dbReference>
<evidence type="ECO:0000256" key="1">
    <source>
        <dbReference type="ARBA" id="ARBA00022670"/>
    </source>
</evidence>
<dbReference type="GO" id="GO:0008234">
    <property type="term" value="F:cysteine-type peptidase activity"/>
    <property type="evidence" value="ECO:0007669"/>
    <property type="project" value="UniProtKB-KW"/>
</dbReference>
<evidence type="ECO:0000259" key="5">
    <source>
        <dbReference type="PROSITE" id="PS50006"/>
    </source>
</evidence>
<proteinExistence type="predicted"/>
<keyword evidence="8" id="KW-1185">Reference proteome</keyword>
<dbReference type="PROSITE" id="PS50006">
    <property type="entry name" value="FHA_DOMAIN"/>
    <property type="match status" value="1"/>
</dbReference>
<evidence type="ECO:0000256" key="4">
    <source>
        <dbReference type="SAM" id="MobiDB-lite"/>
    </source>
</evidence>
<keyword evidence="1" id="KW-0645">Protease</keyword>
<keyword evidence="3" id="KW-0378">Hydrolase</keyword>
<evidence type="ECO:0000256" key="2">
    <source>
        <dbReference type="ARBA" id="ARBA00022786"/>
    </source>
</evidence>
<name>A0A4U5TTV4_COLLU</name>
<feature type="domain" description="OTU" evidence="6">
    <location>
        <begin position="1232"/>
        <end position="1354"/>
    </location>
</feature>
<dbReference type="Proteomes" id="UP000298787">
    <property type="component" value="Unassembled WGS sequence"/>
</dbReference>
<evidence type="ECO:0000259" key="6">
    <source>
        <dbReference type="PROSITE" id="PS50802"/>
    </source>
</evidence>